<dbReference type="PaxDb" id="39947-A0A0P0VLB5"/>
<dbReference type="AlphaFoldDB" id="A0A0P0VLB5"/>
<reference evidence="2 3" key="3">
    <citation type="journal article" date="2013" name="Rice">
        <title>Improvement of the Oryza sativa Nipponbare reference genome using next generation sequence and optical map data.</title>
        <authorList>
            <person name="Kawahara Y."/>
            <person name="de la Bastide M."/>
            <person name="Hamilton J.P."/>
            <person name="Kanamori H."/>
            <person name="McCombie W.R."/>
            <person name="Ouyang S."/>
            <person name="Schwartz D.C."/>
            <person name="Tanaka T."/>
            <person name="Wu J."/>
            <person name="Zhou S."/>
            <person name="Childs K.L."/>
            <person name="Davidson R.M."/>
            <person name="Lin H."/>
            <person name="Quesada-Ocampo L."/>
            <person name="Vaillancourt B."/>
            <person name="Sakai H."/>
            <person name="Lee S.S."/>
            <person name="Kim J."/>
            <person name="Numa H."/>
            <person name="Itoh T."/>
            <person name="Buell C.R."/>
            <person name="Matsumoto T."/>
        </authorList>
    </citation>
    <scope>NUCLEOTIDE SEQUENCE [LARGE SCALE GENOMIC DNA]</scope>
    <source>
        <strain evidence="3">cv. Nipponbare</strain>
    </source>
</reference>
<proteinExistence type="predicted"/>
<gene>
    <name evidence="2" type="ordered locus">Os02g0601350</name>
    <name evidence="2" type="ORF">OSNPB_020601350</name>
</gene>
<sequence length="97" mass="10365">MDSGHQTLNDAKSNKHLGERSQAVGGATSVGDNVNVRLVLLLVDTNNEHGGVFAGSRNDDLLGTTLQVSCCLVLVGENTSRLNNVFSTSRSPWDLLR</sequence>
<dbReference type="Proteomes" id="UP000059680">
    <property type="component" value="Chromosome 2"/>
</dbReference>
<evidence type="ECO:0000313" key="2">
    <source>
        <dbReference type="EMBL" id="BAS79612.1"/>
    </source>
</evidence>
<feature type="region of interest" description="Disordered" evidence="1">
    <location>
        <begin position="1"/>
        <end position="28"/>
    </location>
</feature>
<evidence type="ECO:0000313" key="3">
    <source>
        <dbReference type="Proteomes" id="UP000059680"/>
    </source>
</evidence>
<feature type="compositionally biased region" description="Polar residues" evidence="1">
    <location>
        <begin position="1"/>
        <end position="11"/>
    </location>
</feature>
<evidence type="ECO:0000256" key="1">
    <source>
        <dbReference type="SAM" id="MobiDB-lite"/>
    </source>
</evidence>
<dbReference type="InParanoid" id="A0A0P0VLB5"/>
<accession>A0A0P0VLB5</accession>
<feature type="non-terminal residue" evidence="2">
    <location>
        <position position="1"/>
    </location>
</feature>
<keyword evidence="3" id="KW-1185">Reference proteome</keyword>
<name>A0A0P0VLB5_ORYSJ</name>
<protein>
    <submittedName>
        <fullName evidence="2">Os02g0601350 protein</fullName>
    </submittedName>
</protein>
<reference evidence="3" key="1">
    <citation type="journal article" date="2005" name="Nature">
        <title>The map-based sequence of the rice genome.</title>
        <authorList>
            <consortium name="International rice genome sequencing project (IRGSP)"/>
            <person name="Matsumoto T."/>
            <person name="Wu J."/>
            <person name="Kanamori H."/>
            <person name="Katayose Y."/>
            <person name="Fujisawa M."/>
            <person name="Namiki N."/>
            <person name="Mizuno H."/>
            <person name="Yamamoto K."/>
            <person name="Antonio B.A."/>
            <person name="Baba T."/>
            <person name="Sakata K."/>
            <person name="Nagamura Y."/>
            <person name="Aoki H."/>
            <person name="Arikawa K."/>
            <person name="Arita K."/>
            <person name="Bito T."/>
            <person name="Chiden Y."/>
            <person name="Fujitsuka N."/>
            <person name="Fukunaka R."/>
            <person name="Hamada M."/>
            <person name="Harada C."/>
            <person name="Hayashi A."/>
            <person name="Hijishita S."/>
            <person name="Honda M."/>
            <person name="Hosokawa S."/>
            <person name="Ichikawa Y."/>
            <person name="Idonuma A."/>
            <person name="Iijima M."/>
            <person name="Ikeda M."/>
            <person name="Ikeno M."/>
            <person name="Ito K."/>
            <person name="Ito S."/>
            <person name="Ito T."/>
            <person name="Ito Y."/>
            <person name="Ito Y."/>
            <person name="Iwabuchi A."/>
            <person name="Kamiya K."/>
            <person name="Karasawa W."/>
            <person name="Kurita K."/>
            <person name="Katagiri S."/>
            <person name="Kikuta A."/>
            <person name="Kobayashi H."/>
            <person name="Kobayashi N."/>
            <person name="Machita K."/>
            <person name="Maehara T."/>
            <person name="Masukawa M."/>
            <person name="Mizubayashi T."/>
            <person name="Mukai Y."/>
            <person name="Nagasaki H."/>
            <person name="Nagata Y."/>
            <person name="Naito S."/>
            <person name="Nakashima M."/>
            <person name="Nakama Y."/>
            <person name="Nakamichi Y."/>
            <person name="Nakamura M."/>
            <person name="Meguro A."/>
            <person name="Negishi M."/>
            <person name="Ohta I."/>
            <person name="Ohta T."/>
            <person name="Okamoto M."/>
            <person name="Ono N."/>
            <person name="Saji S."/>
            <person name="Sakaguchi M."/>
            <person name="Sakai K."/>
            <person name="Shibata M."/>
            <person name="Shimokawa T."/>
            <person name="Song J."/>
            <person name="Takazaki Y."/>
            <person name="Terasawa K."/>
            <person name="Tsugane M."/>
            <person name="Tsuji K."/>
            <person name="Ueda S."/>
            <person name="Waki K."/>
            <person name="Yamagata H."/>
            <person name="Yamamoto M."/>
            <person name="Yamamoto S."/>
            <person name="Yamane H."/>
            <person name="Yoshiki S."/>
            <person name="Yoshihara R."/>
            <person name="Yukawa K."/>
            <person name="Zhong H."/>
            <person name="Yano M."/>
            <person name="Yuan Q."/>
            <person name="Ouyang S."/>
            <person name="Liu J."/>
            <person name="Jones K.M."/>
            <person name="Gansberger K."/>
            <person name="Moffat K."/>
            <person name="Hill J."/>
            <person name="Bera J."/>
            <person name="Fadrosh D."/>
            <person name="Jin S."/>
            <person name="Johri S."/>
            <person name="Kim M."/>
            <person name="Overton L."/>
            <person name="Reardon M."/>
            <person name="Tsitrin T."/>
            <person name="Vuong H."/>
            <person name="Weaver B."/>
            <person name="Ciecko A."/>
            <person name="Tallon L."/>
            <person name="Jackson J."/>
            <person name="Pai G."/>
            <person name="Aken S.V."/>
            <person name="Utterback T."/>
            <person name="Reidmuller S."/>
            <person name="Feldblyum T."/>
            <person name="Hsiao J."/>
            <person name="Zismann V."/>
            <person name="Iobst S."/>
            <person name="de Vazeille A.R."/>
            <person name="Buell C.R."/>
            <person name="Ying K."/>
            <person name="Li Y."/>
            <person name="Lu T."/>
            <person name="Huang Y."/>
            <person name="Zhao Q."/>
            <person name="Feng Q."/>
            <person name="Zhang L."/>
            <person name="Zhu J."/>
            <person name="Weng Q."/>
            <person name="Mu J."/>
            <person name="Lu Y."/>
            <person name="Fan D."/>
            <person name="Liu Y."/>
            <person name="Guan J."/>
            <person name="Zhang Y."/>
            <person name="Yu S."/>
            <person name="Liu X."/>
            <person name="Zhang Y."/>
            <person name="Hong G."/>
            <person name="Han B."/>
            <person name="Choisne N."/>
            <person name="Demange N."/>
            <person name="Orjeda G."/>
            <person name="Samain S."/>
            <person name="Cattolico L."/>
            <person name="Pelletier E."/>
            <person name="Couloux A."/>
            <person name="Segurens B."/>
            <person name="Wincker P."/>
            <person name="D'Hont A."/>
            <person name="Scarpelli C."/>
            <person name="Weissenbach J."/>
            <person name="Salanoubat M."/>
            <person name="Quetier F."/>
            <person name="Yu Y."/>
            <person name="Kim H.R."/>
            <person name="Rambo T."/>
            <person name="Currie J."/>
            <person name="Collura K."/>
            <person name="Luo M."/>
            <person name="Yang T."/>
            <person name="Ammiraju J.S.S."/>
            <person name="Engler F."/>
            <person name="Soderlund C."/>
            <person name="Wing R.A."/>
            <person name="Palmer L.E."/>
            <person name="de la Bastide M."/>
            <person name="Spiegel L."/>
            <person name="Nascimento L."/>
            <person name="Zutavern T."/>
            <person name="O'Shaughnessy A."/>
            <person name="Dike S."/>
            <person name="Dedhia N."/>
            <person name="Preston R."/>
            <person name="Balija V."/>
            <person name="McCombie W.R."/>
            <person name="Chow T."/>
            <person name="Chen H."/>
            <person name="Chung M."/>
            <person name="Chen C."/>
            <person name="Shaw J."/>
            <person name="Wu H."/>
            <person name="Hsiao K."/>
            <person name="Chao Y."/>
            <person name="Chu M."/>
            <person name="Cheng C."/>
            <person name="Hour A."/>
            <person name="Lee P."/>
            <person name="Lin S."/>
            <person name="Lin Y."/>
            <person name="Liou J."/>
            <person name="Liu S."/>
            <person name="Hsing Y."/>
            <person name="Raghuvanshi S."/>
            <person name="Mohanty A."/>
            <person name="Bharti A.K."/>
            <person name="Gaur A."/>
            <person name="Gupta V."/>
            <person name="Kumar D."/>
            <person name="Ravi V."/>
            <person name="Vij S."/>
            <person name="Kapur A."/>
            <person name="Khurana P."/>
            <person name="Khurana P."/>
            <person name="Khurana J.P."/>
            <person name="Tyagi A.K."/>
            <person name="Gaikwad K."/>
            <person name="Singh A."/>
            <person name="Dalal V."/>
            <person name="Srivastava S."/>
            <person name="Dixit A."/>
            <person name="Pal A.K."/>
            <person name="Ghazi I.A."/>
            <person name="Yadav M."/>
            <person name="Pandit A."/>
            <person name="Bhargava A."/>
            <person name="Sureshbabu K."/>
            <person name="Batra K."/>
            <person name="Sharma T.R."/>
            <person name="Mohapatra T."/>
            <person name="Singh N.K."/>
            <person name="Messing J."/>
            <person name="Nelson A.B."/>
            <person name="Fuks G."/>
            <person name="Kavchok S."/>
            <person name="Keizer G."/>
            <person name="Linton E."/>
            <person name="Llaca V."/>
            <person name="Song R."/>
            <person name="Tanyolac B."/>
            <person name="Young S."/>
            <person name="Ho-Il K."/>
            <person name="Hahn J.H."/>
            <person name="Sangsakoo G."/>
            <person name="Vanavichit A."/>
            <person name="de Mattos Luiz.A.T."/>
            <person name="Zimmer P.D."/>
            <person name="Malone G."/>
            <person name="Dellagostin O."/>
            <person name="de Oliveira A.C."/>
            <person name="Bevan M."/>
            <person name="Bancroft I."/>
            <person name="Minx P."/>
            <person name="Cordum H."/>
            <person name="Wilson R."/>
            <person name="Cheng Z."/>
            <person name="Jin W."/>
            <person name="Jiang J."/>
            <person name="Leong S.A."/>
            <person name="Iwama H."/>
            <person name="Gojobori T."/>
            <person name="Itoh T."/>
            <person name="Niimura Y."/>
            <person name="Fujii Y."/>
            <person name="Habara T."/>
            <person name="Sakai H."/>
            <person name="Sato Y."/>
            <person name="Wilson G."/>
            <person name="Kumar K."/>
            <person name="McCouch S."/>
            <person name="Juretic N."/>
            <person name="Hoen D."/>
            <person name="Wright S."/>
            <person name="Bruskiewich R."/>
            <person name="Bureau T."/>
            <person name="Miyao A."/>
            <person name="Hirochika H."/>
            <person name="Nishikawa T."/>
            <person name="Kadowaki K."/>
            <person name="Sugiura M."/>
            <person name="Burr B."/>
            <person name="Sasaki T."/>
        </authorList>
    </citation>
    <scope>NUCLEOTIDE SEQUENCE [LARGE SCALE GENOMIC DNA]</scope>
    <source>
        <strain evidence="3">cv. Nipponbare</strain>
    </source>
</reference>
<reference evidence="2 3" key="2">
    <citation type="journal article" date="2013" name="Plant Cell Physiol.">
        <title>Rice Annotation Project Database (RAP-DB): an integrative and interactive database for rice genomics.</title>
        <authorList>
            <person name="Sakai H."/>
            <person name="Lee S.S."/>
            <person name="Tanaka T."/>
            <person name="Numa H."/>
            <person name="Kim J."/>
            <person name="Kawahara Y."/>
            <person name="Wakimoto H."/>
            <person name="Yang C.C."/>
            <person name="Iwamoto M."/>
            <person name="Abe T."/>
            <person name="Yamada Y."/>
            <person name="Muto A."/>
            <person name="Inokuchi H."/>
            <person name="Ikemura T."/>
            <person name="Matsumoto T."/>
            <person name="Sasaki T."/>
            <person name="Itoh T."/>
        </authorList>
    </citation>
    <scope>NUCLEOTIDE SEQUENCE [LARGE SCALE GENOMIC DNA]</scope>
    <source>
        <strain evidence="3">cv. Nipponbare</strain>
    </source>
</reference>
<organism evidence="2 3">
    <name type="scientific">Oryza sativa subsp. japonica</name>
    <name type="common">Rice</name>
    <dbReference type="NCBI Taxonomy" id="39947"/>
    <lineage>
        <taxon>Eukaryota</taxon>
        <taxon>Viridiplantae</taxon>
        <taxon>Streptophyta</taxon>
        <taxon>Embryophyta</taxon>
        <taxon>Tracheophyta</taxon>
        <taxon>Spermatophyta</taxon>
        <taxon>Magnoliopsida</taxon>
        <taxon>Liliopsida</taxon>
        <taxon>Poales</taxon>
        <taxon>Poaceae</taxon>
        <taxon>BOP clade</taxon>
        <taxon>Oryzoideae</taxon>
        <taxon>Oryzeae</taxon>
        <taxon>Oryzinae</taxon>
        <taxon>Oryza</taxon>
        <taxon>Oryza sativa</taxon>
    </lineage>
</organism>
<dbReference type="EMBL" id="AP014958">
    <property type="protein sequence ID" value="BAS79612.1"/>
    <property type="molecule type" value="Genomic_DNA"/>
</dbReference>
<dbReference type="FunCoup" id="A0A0P0VLB5">
    <property type="interactions" value="7"/>
</dbReference>
<dbReference type="Gramene" id="Os02t0601350-00">
    <property type="protein sequence ID" value="Os02t0601350-00"/>
    <property type="gene ID" value="Os02g0601350"/>
</dbReference>